<comment type="caution">
    <text evidence="1">The sequence shown here is derived from an EMBL/GenBank/DDBJ whole genome shotgun (WGS) entry which is preliminary data.</text>
</comment>
<protein>
    <recommendedName>
        <fullName evidence="3">Alpha/beta hydrolase</fullName>
    </recommendedName>
</protein>
<dbReference type="Proteomes" id="UP001596135">
    <property type="component" value="Unassembled WGS sequence"/>
</dbReference>
<evidence type="ECO:0008006" key="3">
    <source>
        <dbReference type="Google" id="ProtNLM"/>
    </source>
</evidence>
<accession>A0ABW1LFF4</accession>
<dbReference type="Gene3D" id="3.40.50.1820">
    <property type="entry name" value="alpha/beta hydrolase"/>
    <property type="match status" value="1"/>
</dbReference>
<evidence type="ECO:0000313" key="1">
    <source>
        <dbReference type="EMBL" id="MFC6042251.1"/>
    </source>
</evidence>
<organism evidence="1 2">
    <name type="scientific">Nocardioides hankookensis</name>
    <dbReference type="NCBI Taxonomy" id="443157"/>
    <lineage>
        <taxon>Bacteria</taxon>
        <taxon>Bacillati</taxon>
        <taxon>Actinomycetota</taxon>
        <taxon>Actinomycetes</taxon>
        <taxon>Propionibacteriales</taxon>
        <taxon>Nocardioidaceae</taxon>
        <taxon>Nocardioides</taxon>
    </lineage>
</organism>
<sequence>MVALLLVPSPLLGPATWAPVAELLDARVAAVDDVIAAAADLDDVVLVPHSNAGLHAPRLAAAVAARATVYVDAALAGDGSDVGLAPPRFLDFLSGLADADGVLPPWTQWWDEDQVRGLFPDAATRRRVEAEQPQLPLTHFHHRVPVPAGWADRPSAYLAFGDTYADEIAFAHAHGRPAHRLDGRHLHQLVDPVAVAATITDLVAAL</sequence>
<keyword evidence="2" id="KW-1185">Reference proteome</keyword>
<proteinExistence type="predicted"/>
<evidence type="ECO:0000313" key="2">
    <source>
        <dbReference type="Proteomes" id="UP001596135"/>
    </source>
</evidence>
<gene>
    <name evidence="1" type="ORF">ACFPYL_04160</name>
</gene>
<dbReference type="InterPro" id="IPR029058">
    <property type="entry name" value="AB_hydrolase_fold"/>
</dbReference>
<dbReference type="EMBL" id="JBHSRJ010000002">
    <property type="protein sequence ID" value="MFC6042251.1"/>
    <property type="molecule type" value="Genomic_DNA"/>
</dbReference>
<dbReference type="RefSeq" id="WP_379150633.1">
    <property type="nucleotide sequence ID" value="NZ_JBHSRJ010000002.1"/>
</dbReference>
<reference evidence="2" key="1">
    <citation type="journal article" date="2019" name="Int. J. Syst. Evol. Microbiol.">
        <title>The Global Catalogue of Microorganisms (GCM) 10K type strain sequencing project: providing services to taxonomists for standard genome sequencing and annotation.</title>
        <authorList>
            <consortium name="The Broad Institute Genomics Platform"/>
            <consortium name="The Broad Institute Genome Sequencing Center for Infectious Disease"/>
            <person name="Wu L."/>
            <person name="Ma J."/>
        </authorList>
    </citation>
    <scope>NUCLEOTIDE SEQUENCE [LARGE SCALE GENOMIC DNA]</scope>
    <source>
        <strain evidence="2">CCUG 54522</strain>
    </source>
</reference>
<name>A0ABW1LFF4_9ACTN</name>